<dbReference type="Pfam" id="PF02662">
    <property type="entry name" value="FlpD"/>
    <property type="match status" value="1"/>
</dbReference>
<reference evidence="9 10" key="1">
    <citation type="submission" date="2018-09" db="EMBL/GenBank/DDBJ databases">
        <title>Draft genome of Simplicispira sp. NY-02.</title>
        <authorList>
            <person name="Im W.T."/>
        </authorList>
    </citation>
    <scope>NUCLEOTIDE SEQUENCE [LARGE SCALE GENOMIC DNA]</scope>
    <source>
        <strain evidence="9 10">NY-02</strain>
    </source>
</reference>
<keyword evidence="4" id="KW-0408">Iron</keyword>
<dbReference type="Pfam" id="PF12838">
    <property type="entry name" value="Fer4_7"/>
    <property type="match status" value="1"/>
</dbReference>
<evidence type="ECO:0000256" key="3">
    <source>
        <dbReference type="ARBA" id="ARBA00023002"/>
    </source>
</evidence>
<dbReference type="InterPro" id="IPR017896">
    <property type="entry name" value="4Fe4S_Fe-S-bd"/>
</dbReference>
<organism evidence="9 10">
    <name type="scientific">Simplicispira hankyongi</name>
    <dbReference type="NCBI Taxonomy" id="2315688"/>
    <lineage>
        <taxon>Bacteria</taxon>
        <taxon>Pseudomonadati</taxon>
        <taxon>Pseudomonadota</taxon>
        <taxon>Betaproteobacteria</taxon>
        <taxon>Burkholderiales</taxon>
        <taxon>Comamonadaceae</taxon>
        <taxon>Simplicispira</taxon>
    </lineage>
</organism>
<keyword evidence="3" id="KW-0560">Oxidoreductase</keyword>
<dbReference type="PANTHER" id="PTHR19271">
    <property type="entry name" value="CYTOCHROME B"/>
    <property type="match status" value="1"/>
</dbReference>
<evidence type="ECO:0000259" key="8">
    <source>
        <dbReference type="PROSITE" id="PS51379"/>
    </source>
</evidence>
<dbReference type="InterPro" id="IPR005797">
    <property type="entry name" value="Cyt_b/b6_N"/>
</dbReference>
<dbReference type="InterPro" id="IPR003813">
    <property type="entry name" value="MvhD/FlpD"/>
</dbReference>
<dbReference type="InterPro" id="IPR027387">
    <property type="entry name" value="Cytb/b6-like_sf"/>
</dbReference>
<keyword evidence="6" id="KW-0472">Membrane</keyword>
<dbReference type="InterPro" id="IPR017900">
    <property type="entry name" value="4Fe4S_Fe_S_CS"/>
</dbReference>
<dbReference type="GO" id="GO:0009055">
    <property type="term" value="F:electron transfer activity"/>
    <property type="evidence" value="ECO:0007669"/>
    <property type="project" value="InterPro"/>
</dbReference>
<feature type="transmembrane region" description="Helical" evidence="6">
    <location>
        <begin position="260"/>
        <end position="290"/>
    </location>
</feature>
<keyword evidence="6" id="KW-0812">Transmembrane</keyword>
<feature type="transmembrane region" description="Helical" evidence="6">
    <location>
        <begin position="125"/>
        <end position="145"/>
    </location>
</feature>
<accession>A0A398C9N0</accession>
<dbReference type="PANTHER" id="PTHR19271:SF16">
    <property type="entry name" value="CYTOCHROME B"/>
    <property type="match status" value="1"/>
</dbReference>
<gene>
    <name evidence="9" type="ORF">D3F03_13460</name>
</gene>
<evidence type="ECO:0000313" key="9">
    <source>
        <dbReference type="EMBL" id="RID97538.1"/>
    </source>
</evidence>
<keyword evidence="2" id="KW-0479">Metal-binding</keyword>
<dbReference type="PROSITE" id="PS00198">
    <property type="entry name" value="4FE4S_FER_1"/>
    <property type="match status" value="2"/>
</dbReference>
<dbReference type="InterPro" id="IPR016174">
    <property type="entry name" value="Di-haem_cyt_TM"/>
</dbReference>
<protein>
    <submittedName>
        <fullName evidence="9">Hydrogenase iron-sulfur subunit</fullName>
    </submittedName>
</protein>
<dbReference type="Proteomes" id="UP000266302">
    <property type="component" value="Unassembled WGS sequence"/>
</dbReference>
<dbReference type="GO" id="GO:0016020">
    <property type="term" value="C:membrane"/>
    <property type="evidence" value="ECO:0007669"/>
    <property type="project" value="InterPro"/>
</dbReference>
<dbReference type="GO" id="GO:0022904">
    <property type="term" value="P:respiratory electron transport chain"/>
    <property type="evidence" value="ECO:0007669"/>
    <property type="project" value="InterPro"/>
</dbReference>
<dbReference type="SUPFAM" id="SSF54862">
    <property type="entry name" value="4Fe-4S ferredoxins"/>
    <property type="match status" value="1"/>
</dbReference>
<keyword evidence="6" id="KW-1133">Transmembrane helix</keyword>
<dbReference type="RefSeq" id="WP_119109952.1">
    <property type="nucleotide sequence ID" value="NZ_QXJC01000006.1"/>
</dbReference>
<evidence type="ECO:0000256" key="4">
    <source>
        <dbReference type="ARBA" id="ARBA00023004"/>
    </source>
</evidence>
<evidence type="ECO:0000256" key="1">
    <source>
        <dbReference type="ARBA" id="ARBA00011649"/>
    </source>
</evidence>
<dbReference type="AlphaFoldDB" id="A0A398C9N0"/>
<dbReference type="PROSITE" id="PS51379">
    <property type="entry name" value="4FE4S_FER_2"/>
    <property type="match status" value="2"/>
</dbReference>
<feature type="domain" description="Cytochrome b/b6 N-terminal region profile" evidence="7">
    <location>
        <begin position="1"/>
        <end position="221"/>
    </location>
</feature>
<dbReference type="GO" id="GO:0046872">
    <property type="term" value="F:metal ion binding"/>
    <property type="evidence" value="ECO:0007669"/>
    <property type="project" value="UniProtKB-KW"/>
</dbReference>
<proteinExistence type="predicted"/>
<name>A0A398C9N0_9BURK</name>
<dbReference type="EMBL" id="QXJC01000006">
    <property type="protein sequence ID" value="RID97538.1"/>
    <property type="molecule type" value="Genomic_DNA"/>
</dbReference>
<sequence length="549" mass="58710">MTVSSSLLPIVPVPSAPARLWRALEHGFDALAGTSGNPLKHLGALGFWLLWLLVGSGAVLYAVLDTSASGAYPSINMLSREPRQWGSLLRGLHRYSADAMVVVVLAHVVREWMLGRFRSFRAPSWLTGVPLLPLMFVCAIGGFWLNWDRLGQFSATATAEWLDALPGLASPLSRNFLGGTQLNDRLFSLFVFVHLGVPLLLVFGLWFHVQRISRPAVFPPRALAIGSALALLVLAAVVPVRSQGPADLGTVPAGLAYDWLLLFIHPLTAATSAALVWGLLGATLALLLALPWLGFRRRVAVPEGRAQEAQVRSPATSHTGWRPIALAQLVAEVDPAHCSGCRRCVEDCPYAAITMVPHPSGRVGMELAQVRSDLCASCGICVGSCPSSTPFRSAQVLHTGIDMPQWPIDALRQQMLAGLAALPGPERYVVFGCAQGAQLDALAAQGVLVLPLVCTGLLPPSFVEYALRAGANGVLIATCREGGCAFRLGERWTRERLLGQREPRLRAGVPRQAWSLVAADAGDEAALAAALTALRARAAEPFVPLEFFA</sequence>
<comment type="subunit">
    <text evidence="1">The main subunits of complex b-c1 are: cytochrome b, cytochrome c1 and the Rieske protein.</text>
</comment>
<evidence type="ECO:0000256" key="5">
    <source>
        <dbReference type="ARBA" id="ARBA00023014"/>
    </source>
</evidence>
<keyword evidence="5" id="KW-0411">Iron-sulfur</keyword>
<evidence type="ECO:0000256" key="2">
    <source>
        <dbReference type="ARBA" id="ARBA00022723"/>
    </source>
</evidence>
<dbReference type="Gene3D" id="1.20.810.10">
    <property type="entry name" value="Cytochrome Bc1 Complex, Chain C"/>
    <property type="match status" value="1"/>
</dbReference>
<keyword evidence="10" id="KW-1185">Reference proteome</keyword>
<dbReference type="GO" id="GO:0051536">
    <property type="term" value="F:iron-sulfur cluster binding"/>
    <property type="evidence" value="ECO:0007669"/>
    <property type="project" value="UniProtKB-KW"/>
</dbReference>
<dbReference type="OrthoDB" id="9781785at2"/>
<feature type="transmembrane region" description="Helical" evidence="6">
    <location>
        <begin position="45"/>
        <end position="64"/>
    </location>
</feature>
<feature type="domain" description="4Fe-4S ferredoxin-type" evidence="8">
    <location>
        <begin position="366"/>
        <end position="395"/>
    </location>
</feature>
<evidence type="ECO:0000313" key="10">
    <source>
        <dbReference type="Proteomes" id="UP000266302"/>
    </source>
</evidence>
<dbReference type="Pfam" id="PF00033">
    <property type="entry name" value="Cytochrome_B"/>
    <property type="match status" value="1"/>
</dbReference>
<evidence type="ECO:0000256" key="6">
    <source>
        <dbReference type="SAM" id="Phobius"/>
    </source>
</evidence>
<dbReference type="PROSITE" id="PS51002">
    <property type="entry name" value="CYTB_NTER"/>
    <property type="match status" value="1"/>
</dbReference>
<feature type="transmembrane region" description="Helical" evidence="6">
    <location>
        <begin position="186"/>
        <end position="209"/>
    </location>
</feature>
<feature type="domain" description="4Fe-4S ferredoxin-type" evidence="8">
    <location>
        <begin position="329"/>
        <end position="358"/>
    </location>
</feature>
<comment type="caution">
    <text evidence="9">The sequence shown here is derived from an EMBL/GenBank/DDBJ whole genome shotgun (WGS) entry which is preliminary data.</text>
</comment>
<dbReference type="Gene3D" id="3.30.70.20">
    <property type="match status" value="1"/>
</dbReference>
<dbReference type="SUPFAM" id="SSF81342">
    <property type="entry name" value="Transmembrane di-heme cytochromes"/>
    <property type="match status" value="1"/>
</dbReference>
<dbReference type="GO" id="GO:0016491">
    <property type="term" value="F:oxidoreductase activity"/>
    <property type="evidence" value="ECO:0007669"/>
    <property type="project" value="UniProtKB-KW"/>
</dbReference>
<evidence type="ECO:0000259" key="7">
    <source>
        <dbReference type="PROSITE" id="PS51002"/>
    </source>
</evidence>
<feature type="transmembrane region" description="Helical" evidence="6">
    <location>
        <begin position="221"/>
        <end position="240"/>
    </location>
</feature>